<evidence type="ECO:0000313" key="1">
    <source>
        <dbReference type="EMBL" id="CAI2377920.1"/>
    </source>
</evidence>
<dbReference type="InterPro" id="IPR032675">
    <property type="entry name" value="LRR_dom_sf"/>
</dbReference>
<comment type="caution">
    <text evidence="1">The sequence shown here is derived from an EMBL/GenBank/DDBJ whole genome shotgun (WGS) entry which is preliminary data.</text>
</comment>
<dbReference type="SUPFAM" id="SSF52047">
    <property type="entry name" value="RNI-like"/>
    <property type="match status" value="1"/>
</dbReference>
<protein>
    <submittedName>
        <fullName evidence="1">Uncharacterized protein</fullName>
    </submittedName>
</protein>
<organism evidence="1 2">
    <name type="scientific">Euplotes crassus</name>
    <dbReference type="NCBI Taxonomy" id="5936"/>
    <lineage>
        <taxon>Eukaryota</taxon>
        <taxon>Sar</taxon>
        <taxon>Alveolata</taxon>
        <taxon>Ciliophora</taxon>
        <taxon>Intramacronucleata</taxon>
        <taxon>Spirotrichea</taxon>
        <taxon>Hypotrichia</taxon>
        <taxon>Euplotida</taxon>
        <taxon>Euplotidae</taxon>
        <taxon>Moneuplotes</taxon>
    </lineage>
</organism>
<dbReference type="EMBL" id="CAMPGE010019597">
    <property type="protein sequence ID" value="CAI2377920.1"/>
    <property type="molecule type" value="Genomic_DNA"/>
</dbReference>
<dbReference type="AlphaFoldDB" id="A0AAD1XT99"/>
<gene>
    <name evidence="1" type="ORF">ECRASSUSDP1_LOCUS19311</name>
</gene>
<dbReference type="Gene3D" id="3.80.10.10">
    <property type="entry name" value="Ribonuclease Inhibitor"/>
    <property type="match status" value="1"/>
</dbReference>
<reference evidence="1" key="1">
    <citation type="submission" date="2023-07" db="EMBL/GenBank/DDBJ databases">
        <authorList>
            <consortium name="AG Swart"/>
            <person name="Singh M."/>
            <person name="Singh A."/>
            <person name="Seah K."/>
            <person name="Emmerich C."/>
        </authorList>
    </citation>
    <scope>NUCLEOTIDE SEQUENCE</scope>
    <source>
        <strain evidence="1">DP1</strain>
    </source>
</reference>
<keyword evidence="2" id="KW-1185">Reference proteome</keyword>
<name>A0AAD1XT99_EUPCR</name>
<proteinExistence type="predicted"/>
<dbReference type="Proteomes" id="UP001295684">
    <property type="component" value="Unassembled WGS sequence"/>
</dbReference>
<accession>A0AAD1XT99</accession>
<evidence type="ECO:0000313" key="2">
    <source>
        <dbReference type="Proteomes" id="UP001295684"/>
    </source>
</evidence>
<sequence length="260" mass="30432">MENPQNSFIEVEKMIHERKERLESKIYYLGYGFIKSPAKLTVYVEGRPLLHLNCTNTKCFINKFSPMVLPNLNKIIIRDTYKKSKYITDLFVKWFPQNVKVAEISSSCKGTKILNYFPDIFKLSSKVQREIKFCDFAINEKQLKRIMVSFRHLEDLMLIHCKISVPKIPDFSLALENTKLKSLSLDECANVNRCNWNKNPEEFYNFIRGLGTSTDLRGSLDFLSLEYFRIGKSKTRTLLDENGLQNVHFVVSKWKKGWCS</sequence>